<gene>
    <name evidence="1" type="ORF">PSEMO_48560</name>
</gene>
<organism evidence="1 2">
    <name type="scientific">Pseudomonas putida</name>
    <name type="common">Arthrobacter siderocapsulatus</name>
    <dbReference type="NCBI Taxonomy" id="303"/>
    <lineage>
        <taxon>Bacteria</taxon>
        <taxon>Pseudomonadati</taxon>
        <taxon>Pseudomonadota</taxon>
        <taxon>Gammaproteobacteria</taxon>
        <taxon>Pseudomonadales</taxon>
        <taxon>Pseudomonadaceae</taxon>
        <taxon>Pseudomonas</taxon>
    </lineage>
</organism>
<name>A0A1Q9QZ98_PSEPU</name>
<sequence length="45" mass="5217">MVHEMTETDPRRLFKLATSYRLPGELSDWHMGGDLYPGQLLRRAA</sequence>
<protein>
    <submittedName>
        <fullName evidence="1">Uncharacterized protein</fullName>
    </submittedName>
</protein>
<dbReference type="Proteomes" id="UP000186736">
    <property type="component" value="Unassembled WGS sequence"/>
</dbReference>
<evidence type="ECO:0000313" key="2">
    <source>
        <dbReference type="Proteomes" id="UP000186736"/>
    </source>
</evidence>
<accession>A0A1Q9QZ98</accession>
<dbReference type="EMBL" id="MKZO01000047">
    <property type="protein sequence ID" value="OLS60445.1"/>
    <property type="molecule type" value="Genomic_DNA"/>
</dbReference>
<reference evidence="1 2" key="1">
    <citation type="submission" date="2016-10" db="EMBL/GenBank/DDBJ databases">
        <title>Genome Sequence of Pseudomonas putida GM4FR.</title>
        <authorList>
            <person name="Poehlein A."/>
            <person name="Wemheuer F."/>
            <person name="Hollensteiner J."/>
            <person name="Wemheuer B."/>
        </authorList>
    </citation>
    <scope>NUCLEOTIDE SEQUENCE [LARGE SCALE GENOMIC DNA]</scope>
    <source>
        <strain evidence="1 2">GM4FR</strain>
    </source>
</reference>
<proteinExistence type="predicted"/>
<dbReference type="AlphaFoldDB" id="A0A1Q9QZ98"/>
<comment type="caution">
    <text evidence="1">The sequence shown here is derived from an EMBL/GenBank/DDBJ whole genome shotgun (WGS) entry which is preliminary data.</text>
</comment>
<evidence type="ECO:0000313" key="1">
    <source>
        <dbReference type="EMBL" id="OLS60445.1"/>
    </source>
</evidence>